<gene>
    <name evidence="4" type="ORF">BUTYVIB_00462</name>
</gene>
<dbReference type="HOGENOM" id="CLU_054549_1_0_9"/>
<dbReference type="InterPro" id="IPR044005">
    <property type="entry name" value="DZR_2"/>
</dbReference>
<dbReference type="CDD" id="cd06223">
    <property type="entry name" value="PRTases_typeI"/>
    <property type="match status" value="1"/>
</dbReference>
<dbReference type="PANTHER" id="PTHR47505">
    <property type="entry name" value="DNA UTILIZATION PROTEIN YHGH"/>
    <property type="match status" value="1"/>
</dbReference>
<dbReference type="eggNOG" id="COG1040">
    <property type="taxonomic scope" value="Bacteria"/>
</dbReference>
<dbReference type="InterPro" id="IPR029057">
    <property type="entry name" value="PRTase-like"/>
</dbReference>
<feature type="domain" description="Phosphoribosyltransferase" evidence="2">
    <location>
        <begin position="129"/>
        <end position="219"/>
    </location>
</feature>
<evidence type="ECO:0000256" key="1">
    <source>
        <dbReference type="ARBA" id="ARBA00008007"/>
    </source>
</evidence>
<feature type="domain" description="Double zinc ribbon" evidence="3">
    <location>
        <begin position="14"/>
        <end position="52"/>
    </location>
</feature>
<dbReference type="Proteomes" id="UP000006238">
    <property type="component" value="Unassembled WGS sequence"/>
</dbReference>
<protein>
    <submittedName>
        <fullName evidence="4">ComF family protein</fullName>
    </submittedName>
</protein>
<reference evidence="4 5" key="1">
    <citation type="submission" date="2010-02" db="EMBL/GenBank/DDBJ databases">
        <authorList>
            <person name="Weinstock G."/>
            <person name="Sodergren E."/>
            <person name="Clifton S."/>
            <person name="Fulton L."/>
            <person name="Fulton B."/>
            <person name="Courtney L."/>
            <person name="Fronick C."/>
            <person name="Harrison M."/>
            <person name="Strong C."/>
            <person name="Farmer C."/>
            <person name="Delahaunty K."/>
            <person name="Markovic C."/>
            <person name="Hall O."/>
            <person name="Minx P."/>
            <person name="Tomlinson C."/>
            <person name="Mitreva M."/>
            <person name="Nelson J."/>
            <person name="Hou S."/>
            <person name="Wollam A."/>
            <person name="Pepin K.H."/>
            <person name="Johnson M."/>
            <person name="Bhonagiri V."/>
            <person name="Zhang X."/>
            <person name="Suruliraj S."/>
            <person name="Warren W."/>
            <person name="Chinwalla A."/>
            <person name="Mardis E.R."/>
            <person name="Wilson R.K."/>
        </authorList>
    </citation>
    <scope>NUCLEOTIDE SEQUENCE [LARGE SCALE GENOMIC DNA]</scope>
    <source>
        <strain evidence="4 5">DSM 2876</strain>
    </source>
</reference>
<dbReference type="Pfam" id="PF00156">
    <property type="entry name" value="Pribosyltran"/>
    <property type="match status" value="1"/>
</dbReference>
<evidence type="ECO:0000313" key="4">
    <source>
        <dbReference type="EMBL" id="EFF69273.1"/>
    </source>
</evidence>
<sequence>MCGNILFDGNSIVTPDICPGCRSKITYIKQPVCYRCGKQLEDDEQEYCHDCVVKQHNFKRGVAAFSYSQGMKKSMYAFKYNNRREYAKYYASVIAKEFKDVIFSWNCEVLVPVPLHRSKLIKRGYNQAEILAKRLSEQLLIPMDNKILIRTRNTVPLKELNEKERITNLKSAFQTDEIKLKYKRIILVDDIYTTGSTIDECAWTLLRNGAEEVYFITACIGRGF</sequence>
<dbReference type="SUPFAM" id="SSF53271">
    <property type="entry name" value="PRTase-like"/>
    <property type="match status" value="1"/>
</dbReference>
<comment type="caution">
    <text evidence="4">The sequence shown here is derived from an EMBL/GenBank/DDBJ whole genome shotgun (WGS) entry which is preliminary data.</text>
</comment>
<proteinExistence type="inferred from homology"/>
<dbReference type="Gene3D" id="3.40.50.2020">
    <property type="match status" value="1"/>
</dbReference>
<dbReference type="InterPro" id="IPR051910">
    <property type="entry name" value="ComF/GntX_DNA_util-trans"/>
</dbReference>
<comment type="similarity">
    <text evidence="1">Belongs to the ComF/GntX family.</text>
</comment>
<evidence type="ECO:0000259" key="3">
    <source>
        <dbReference type="Pfam" id="PF18912"/>
    </source>
</evidence>
<evidence type="ECO:0000259" key="2">
    <source>
        <dbReference type="Pfam" id="PF00156"/>
    </source>
</evidence>
<organism evidence="4 5">
    <name type="scientific">Eshraghiella crossota DSM 2876</name>
    <dbReference type="NCBI Taxonomy" id="511680"/>
    <lineage>
        <taxon>Bacteria</taxon>
        <taxon>Bacillati</taxon>
        <taxon>Bacillota</taxon>
        <taxon>Clostridia</taxon>
        <taxon>Lachnospirales</taxon>
        <taxon>Lachnospiraceae</taxon>
        <taxon>Eshraghiella</taxon>
    </lineage>
</organism>
<dbReference type="AlphaFoldDB" id="D4RXB1"/>
<keyword evidence="5" id="KW-1185">Reference proteome</keyword>
<dbReference type="PANTHER" id="PTHR47505:SF1">
    <property type="entry name" value="DNA UTILIZATION PROTEIN YHGH"/>
    <property type="match status" value="1"/>
</dbReference>
<dbReference type="STRING" id="45851.BHV86_02555"/>
<dbReference type="Pfam" id="PF18912">
    <property type="entry name" value="DZR_2"/>
    <property type="match status" value="1"/>
</dbReference>
<accession>D4RXB1</accession>
<dbReference type="EMBL" id="ABWN01000019">
    <property type="protein sequence ID" value="EFF69273.1"/>
    <property type="molecule type" value="Genomic_DNA"/>
</dbReference>
<dbReference type="InterPro" id="IPR000836">
    <property type="entry name" value="PRTase_dom"/>
</dbReference>
<evidence type="ECO:0000313" key="5">
    <source>
        <dbReference type="Proteomes" id="UP000006238"/>
    </source>
</evidence>
<name>D4RXB1_9FIRM</name>